<dbReference type="PROSITE" id="PS50191">
    <property type="entry name" value="CRAL_TRIO"/>
    <property type="match status" value="1"/>
</dbReference>
<dbReference type="InterPro" id="IPR001251">
    <property type="entry name" value="CRAL-TRIO_dom"/>
</dbReference>
<dbReference type="InterPro" id="IPR044834">
    <property type="entry name" value="PATL"/>
</dbReference>
<keyword evidence="3" id="KW-0446">Lipid-binding</keyword>
<dbReference type="SUPFAM" id="SSF46938">
    <property type="entry name" value="CRAL/TRIO N-terminal domain"/>
    <property type="match status" value="1"/>
</dbReference>
<evidence type="ECO:0000313" key="9">
    <source>
        <dbReference type="Proteomes" id="UP000250235"/>
    </source>
</evidence>
<dbReference type="Gene3D" id="3.40.525.10">
    <property type="entry name" value="CRAL-TRIO lipid binding domain"/>
    <property type="match status" value="1"/>
</dbReference>
<keyword evidence="2" id="KW-0132">Cell division</keyword>
<feature type="domain" description="GOLD" evidence="7">
    <location>
        <begin position="317"/>
        <end position="414"/>
    </location>
</feature>
<sequence>MPEERSDEDPGSGESELESSDKEECDPAYSIVEMKRSRRGALLEFRCRVEDAIRGNYLFGLKRGSFTSQENAKKGDLNDIKLWGVPLLPSENHEGIDIILMKFLKAKNYKVHEAFTLLRRTLKWRADFNADKILEENLMPEPDYLWFSNGMDKEGRPLCYNVLGKKSKEKSNKKFSSNGEKFKAFLRWRVQCVERGIQNLLFRPGGEDSIIQIIDLKNAPGTAAKEVILICKKMMALLHDHYPGMVYKNLIINVPAWFMALHALNLRLITQRSKNQFVFVKPSKVTETLLKYATPENIVVEYGGLKRENDIEFSTNDKVLEQNIRANTTDQIQIPTNEVEVTMTWDVTVVGYDVTYKEEFIPDDDCSYKILLQKENKMGETRRNSFHIREPGKIVITIVNGSFTKKKVFYRYKSKPSVPMYMFLK</sequence>
<evidence type="ECO:0000256" key="5">
    <source>
        <dbReference type="SAM" id="MobiDB-lite"/>
    </source>
</evidence>
<gene>
    <name evidence="8" type="ORF">F511_08254</name>
</gene>
<dbReference type="Pfam" id="PF00650">
    <property type="entry name" value="CRAL_TRIO"/>
    <property type="match status" value="1"/>
</dbReference>
<dbReference type="EMBL" id="KV014884">
    <property type="protein sequence ID" value="KZV21489.1"/>
    <property type="molecule type" value="Genomic_DNA"/>
</dbReference>
<dbReference type="GO" id="GO:0051301">
    <property type="term" value="P:cell division"/>
    <property type="evidence" value="ECO:0007669"/>
    <property type="project" value="UniProtKB-KW"/>
</dbReference>
<evidence type="ECO:0000313" key="8">
    <source>
        <dbReference type="EMBL" id="KZV21489.1"/>
    </source>
</evidence>
<dbReference type="PANTHER" id="PTHR45932:SF3">
    <property type="entry name" value="PATELLIN-4-LIKE"/>
    <property type="match status" value="1"/>
</dbReference>
<accession>A0A2Z7AQ66</accession>
<protein>
    <submittedName>
        <fullName evidence="8">Patellin-4-like</fullName>
    </submittedName>
</protein>
<evidence type="ECO:0000256" key="1">
    <source>
        <dbReference type="ARBA" id="ARBA00007155"/>
    </source>
</evidence>
<evidence type="ECO:0000256" key="4">
    <source>
        <dbReference type="ARBA" id="ARBA00023306"/>
    </source>
</evidence>
<proteinExistence type="inferred from homology"/>
<keyword evidence="9" id="KW-1185">Reference proteome</keyword>
<name>A0A2Z7AQ66_9LAMI</name>
<dbReference type="InterPro" id="IPR056794">
    <property type="entry name" value="PATL1-6_C_GOLD"/>
</dbReference>
<feature type="region of interest" description="Disordered" evidence="5">
    <location>
        <begin position="1"/>
        <end position="25"/>
    </location>
</feature>
<keyword evidence="4" id="KW-0131">Cell cycle</keyword>
<dbReference type="Proteomes" id="UP000250235">
    <property type="component" value="Unassembled WGS sequence"/>
</dbReference>
<dbReference type="OrthoDB" id="75724at2759"/>
<dbReference type="GO" id="GO:0008289">
    <property type="term" value="F:lipid binding"/>
    <property type="evidence" value="ECO:0007669"/>
    <property type="project" value="UniProtKB-KW"/>
</dbReference>
<comment type="similarity">
    <text evidence="1">Belongs to the patellin family.</text>
</comment>
<organism evidence="8 9">
    <name type="scientific">Dorcoceras hygrometricum</name>
    <dbReference type="NCBI Taxonomy" id="472368"/>
    <lineage>
        <taxon>Eukaryota</taxon>
        <taxon>Viridiplantae</taxon>
        <taxon>Streptophyta</taxon>
        <taxon>Embryophyta</taxon>
        <taxon>Tracheophyta</taxon>
        <taxon>Spermatophyta</taxon>
        <taxon>Magnoliopsida</taxon>
        <taxon>eudicotyledons</taxon>
        <taxon>Gunneridae</taxon>
        <taxon>Pentapetalae</taxon>
        <taxon>asterids</taxon>
        <taxon>lamiids</taxon>
        <taxon>Lamiales</taxon>
        <taxon>Gesneriaceae</taxon>
        <taxon>Didymocarpoideae</taxon>
        <taxon>Trichosporeae</taxon>
        <taxon>Loxocarpinae</taxon>
        <taxon>Dorcoceras</taxon>
    </lineage>
</organism>
<dbReference type="SUPFAM" id="SSF52087">
    <property type="entry name" value="CRAL/TRIO domain"/>
    <property type="match status" value="1"/>
</dbReference>
<dbReference type="SMART" id="SM00516">
    <property type="entry name" value="SEC14"/>
    <property type="match status" value="1"/>
</dbReference>
<dbReference type="InterPro" id="IPR036273">
    <property type="entry name" value="CRAL/TRIO_N_dom_sf"/>
</dbReference>
<evidence type="ECO:0000259" key="7">
    <source>
        <dbReference type="PROSITE" id="PS50866"/>
    </source>
</evidence>
<dbReference type="Pfam" id="PF25099">
    <property type="entry name" value="GOLD_PATL1_C"/>
    <property type="match status" value="1"/>
</dbReference>
<dbReference type="AlphaFoldDB" id="A0A2Z7AQ66"/>
<evidence type="ECO:0000256" key="3">
    <source>
        <dbReference type="ARBA" id="ARBA00023121"/>
    </source>
</evidence>
<dbReference type="PANTHER" id="PTHR45932">
    <property type="entry name" value="PATELLIN-1"/>
    <property type="match status" value="1"/>
</dbReference>
<dbReference type="InterPro" id="IPR036865">
    <property type="entry name" value="CRAL-TRIO_dom_sf"/>
</dbReference>
<evidence type="ECO:0000256" key="2">
    <source>
        <dbReference type="ARBA" id="ARBA00022618"/>
    </source>
</evidence>
<feature type="domain" description="CRAL-TRIO" evidence="6">
    <location>
        <begin position="150"/>
        <end position="310"/>
    </location>
</feature>
<dbReference type="PROSITE" id="PS50866">
    <property type="entry name" value="GOLD"/>
    <property type="match status" value="1"/>
</dbReference>
<evidence type="ECO:0000259" key="6">
    <source>
        <dbReference type="PROSITE" id="PS50191"/>
    </source>
</evidence>
<reference evidence="8 9" key="1">
    <citation type="journal article" date="2015" name="Proc. Natl. Acad. Sci. U.S.A.">
        <title>The resurrection genome of Boea hygrometrica: A blueprint for survival of dehydration.</title>
        <authorList>
            <person name="Xiao L."/>
            <person name="Yang G."/>
            <person name="Zhang L."/>
            <person name="Yang X."/>
            <person name="Zhao S."/>
            <person name="Ji Z."/>
            <person name="Zhou Q."/>
            <person name="Hu M."/>
            <person name="Wang Y."/>
            <person name="Chen M."/>
            <person name="Xu Y."/>
            <person name="Jin H."/>
            <person name="Xiao X."/>
            <person name="Hu G."/>
            <person name="Bao F."/>
            <person name="Hu Y."/>
            <person name="Wan P."/>
            <person name="Li L."/>
            <person name="Deng X."/>
            <person name="Kuang T."/>
            <person name="Xiang C."/>
            <person name="Zhu J.K."/>
            <person name="Oliver M.J."/>
            <person name="He Y."/>
        </authorList>
    </citation>
    <scope>NUCLEOTIDE SEQUENCE [LARGE SCALE GENOMIC DNA]</scope>
    <source>
        <strain evidence="9">cv. XS01</strain>
    </source>
</reference>
<dbReference type="InterPro" id="IPR009038">
    <property type="entry name" value="GOLD_dom"/>
</dbReference>
<dbReference type="CDD" id="cd00170">
    <property type="entry name" value="SEC14"/>
    <property type="match status" value="1"/>
</dbReference>